<name>A0A9P6ZJQ8_9AGAM</name>
<gene>
    <name evidence="1" type="ORF">EV702DRAFT_1148614</name>
</gene>
<proteinExistence type="predicted"/>
<protein>
    <submittedName>
        <fullName evidence="1">Uncharacterized protein</fullName>
    </submittedName>
</protein>
<dbReference type="Proteomes" id="UP000714275">
    <property type="component" value="Unassembled WGS sequence"/>
</dbReference>
<sequence>MNNNGNKLFAEIRVFTFFYVSKVPTSSAWLCKSLLFPLLCQKPLLQCAQGTDRYYPYGTHFGYKRWYIWHECHRHTSTKFAAHSPTSSNSMTIISNDPSWWPLINSHCISSYFIVAASIGVIYDFIDNPDGFSSAFIRTRGRIDLESTLVPDDYPVSHCALRWNNICWHEHPDGCSDNTADRCRVSDILG</sequence>
<dbReference type="EMBL" id="JABBWD010000092">
    <property type="protein sequence ID" value="KAG1766836.1"/>
    <property type="molecule type" value="Genomic_DNA"/>
</dbReference>
<comment type="caution">
    <text evidence="1">The sequence shown here is derived from an EMBL/GenBank/DDBJ whole genome shotgun (WGS) entry which is preliminary data.</text>
</comment>
<reference evidence="1" key="1">
    <citation type="journal article" date="2020" name="New Phytol.">
        <title>Comparative genomics reveals dynamic genome evolution in host specialist ectomycorrhizal fungi.</title>
        <authorList>
            <person name="Lofgren L.A."/>
            <person name="Nguyen N.H."/>
            <person name="Vilgalys R."/>
            <person name="Ruytinx J."/>
            <person name="Liao H.L."/>
            <person name="Branco S."/>
            <person name="Kuo A."/>
            <person name="LaButti K."/>
            <person name="Lipzen A."/>
            <person name="Andreopoulos W."/>
            <person name="Pangilinan J."/>
            <person name="Riley R."/>
            <person name="Hundley H."/>
            <person name="Na H."/>
            <person name="Barry K."/>
            <person name="Grigoriev I.V."/>
            <person name="Stajich J.E."/>
            <person name="Kennedy P.G."/>
        </authorList>
    </citation>
    <scope>NUCLEOTIDE SEQUENCE</scope>
    <source>
        <strain evidence="1">DOB743</strain>
    </source>
</reference>
<evidence type="ECO:0000313" key="2">
    <source>
        <dbReference type="Proteomes" id="UP000714275"/>
    </source>
</evidence>
<accession>A0A9P6ZJQ8</accession>
<evidence type="ECO:0000313" key="1">
    <source>
        <dbReference type="EMBL" id="KAG1766836.1"/>
    </source>
</evidence>
<dbReference type="AlphaFoldDB" id="A0A9P6ZJQ8"/>
<organism evidence="1 2">
    <name type="scientific">Suillus placidus</name>
    <dbReference type="NCBI Taxonomy" id="48579"/>
    <lineage>
        <taxon>Eukaryota</taxon>
        <taxon>Fungi</taxon>
        <taxon>Dikarya</taxon>
        <taxon>Basidiomycota</taxon>
        <taxon>Agaricomycotina</taxon>
        <taxon>Agaricomycetes</taxon>
        <taxon>Agaricomycetidae</taxon>
        <taxon>Boletales</taxon>
        <taxon>Suillineae</taxon>
        <taxon>Suillaceae</taxon>
        <taxon>Suillus</taxon>
    </lineage>
</organism>
<keyword evidence="2" id="KW-1185">Reference proteome</keyword>